<dbReference type="InterPro" id="IPR004242">
    <property type="entry name" value="Transposase_21"/>
</dbReference>
<dbReference type="PANTHER" id="PTHR10775:SF193">
    <property type="entry name" value="DUF4216 DOMAIN-CONTAINING PROTEIN"/>
    <property type="match status" value="1"/>
</dbReference>
<reference evidence="1 2" key="1">
    <citation type="submission" date="2019-08" db="EMBL/GenBank/DDBJ databases">
        <title>Draft genome sequences of two oriental melons (Cucumis melo L. var makuwa).</title>
        <authorList>
            <person name="Kwon S.-Y."/>
        </authorList>
    </citation>
    <scope>NUCLEOTIDE SEQUENCE [LARGE SCALE GENOMIC DNA]</scope>
    <source>
        <strain evidence="2">cv. Chang Bougi</strain>
        <tissue evidence="1">Leaf</tissue>
    </source>
</reference>
<comment type="caution">
    <text evidence="1">The sequence shown here is derived from an EMBL/GenBank/DDBJ whole genome shotgun (WGS) entry which is preliminary data.</text>
</comment>
<gene>
    <name evidence="1" type="ORF">E5676_scaffold299G00220</name>
</gene>
<dbReference type="Proteomes" id="UP000321947">
    <property type="component" value="Unassembled WGS sequence"/>
</dbReference>
<sequence length="139" mass="15991">MLLELLKDAFPVGWKHFDREFSHFASEPRNVRLGLALDGFNPFENMSIAYSMSSSAYTVQFAPLEVYEGIQFFMSLLVPGPKSPGKEIDVYLQPLIDELKELWNNGVRTFDRTNEEYFRLHACLLWTINDFPAYGDLSG</sequence>
<dbReference type="EMBL" id="SSTD01009863">
    <property type="protein sequence ID" value="TYK13546.1"/>
    <property type="molecule type" value="Genomic_DNA"/>
</dbReference>
<proteinExistence type="predicted"/>
<dbReference type="Pfam" id="PF02992">
    <property type="entry name" value="Transposase_21"/>
    <property type="match status" value="1"/>
</dbReference>
<organism evidence="1 2">
    <name type="scientific">Cucumis melo var. makuwa</name>
    <name type="common">Oriental melon</name>
    <dbReference type="NCBI Taxonomy" id="1194695"/>
    <lineage>
        <taxon>Eukaryota</taxon>
        <taxon>Viridiplantae</taxon>
        <taxon>Streptophyta</taxon>
        <taxon>Embryophyta</taxon>
        <taxon>Tracheophyta</taxon>
        <taxon>Spermatophyta</taxon>
        <taxon>Magnoliopsida</taxon>
        <taxon>eudicotyledons</taxon>
        <taxon>Gunneridae</taxon>
        <taxon>Pentapetalae</taxon>
        <taxon>rosids</taxon>
        <taxon>fabids</taxon>
        <taxon>Cucurbitales</taxon>
        <taxon>Cucurbitaceae</taxon>
        <taxon>Benincaseae</taxon>
        <taxon>Cucumis</taxon>
    </lineage>
</organism>
<name>A0A5D3CSY5_CUCMM</name>
<evidence type="ECO:0000313" key="1">
    <source>
        <dbReference type="EMBL" id="TYK13546.1"/>
    </source>
</evidence>
<accession>A0A5D3CSY5</accession>
<evidence type="ECO:0000313" key="2">
    <source>
        <dbReference type="Proteomes" id="UP000321947"/>
    </source>
</evidence>
<dbReference type="AlphaFoldDB" id="A0A5D3CSY5"/>
<dbReference type="PANTHER" id="PTHR10775">
    <property type="entry name" value="OS08G0208400 PROTEIN"/>
    <property type="match status" value="1"/>
</dbReference>
<protein>
    <submittedName>
        <fullName evidence="1">Uncharacterized protein</fullName>
    </submittedName>
</protein>